<reference evidence="2" key="1">
    <citation type="submission" date="2018-11" db="EMBL/GenBank/DDBJ databases">
        <authorList>
            <consortium name="Genoscope - CEA"/>
            <person name="William W."/>
        </authorList>
    </citation>
    <scope>NUCLEOTIDE SEQUENCE</scope>
</reference>
<protein>
    <submittedName>
        <fullName evidence="2">Uncharacterized protein</fullName>
    </submittedName>
</protein>
<proteinExistence type="predicted"/>
<accession>A0A3P6A1R8</accession>
<sequence length="74" mass="8003">MVNLSPSVALTPMSTSSSALRSPPSLRLSSLSPSLASSSSFTTPRQAFYFSLSLPIKVKNMHNVYMLYTSSTRS</sequence>
<dbReference type="AlphaFoldDB" id="A0A3P6A1R8"/>
<gene>
    <name evidence="2" type="ORF">BRAA03T09406Z</name>
</gene>
<organism evidence="2">
    <name type="scientific">Brassica campestris</name>
    <name type="common">Field mustard</name>
    <dbReference type="NCBI Taxonomy" id="3711"/>
    <lineage>
        <taxon>Eukaryota</taxon>
        <taxon>Viridiplantae</taxon>
        <taxon>Streptophyta</taxon>
        <taxon>Embryophyta</taxon>
        <taxon>Tracheophyta</taxon>
        <taxon>Spermatophyta</taxon>
        <taxon>Magnoliopsida</taxon>
        <taxon>eudicotyledons</taxon>
        <taxon>Gunneridae</taxon>
        <taxon>Pentapetalae</taxon>
        <taxon>rosids</taxon>
        <taxon>malvids</taxon>
        <taxon>Brassicales</taxon>
        <taxon>Brassicaceae</taxon>
        <taxon>Brassiceae</taxon>
        <taxon>Brassica</taxon>
    </lineage>
</organism>
<name>A0A3P6A1R8_BRACM</name>
<feature type="compositionally biased region" description="Polar residues" evidence="1">
    <location>
        <begin position="1"/>
        <end position="15"/>
    </location>
</feature>
<feature type="region of interest" description="Disordered" evidence="1">
    <location>
        <begin position="1"/>
        <end position="42"/>
    </location>
</feature>
<feature type="compositionally biased region" description="Low complexity" evidence="1">
    <location>
        <begin position="16"/>
        <end position="40"/>
    </location>
</feature>
<evidence type="ECO:0000256" key="1">
    <source>
        <dbReference type="SAM" id="MobiDB-lite"/>
    </source>
</evidence>
<evidence type="ECO:0000313" key="2">
    <source>
        <dbReference type="EMBL" id="VDC78188.1"/>
    </source>
</evidence>
<dbReference type="EMBL" id="LR031572">
    <property type="protein sequence ID" value="VDC78188.1"/>
    <property type="molecule type" value="Genomic_DNA"/>
</dbReference>